<feature type="binding site" evidence="6">
    <location>
        <position position="353"/>
    </location>
    <ligand>
        <name>substrate</name>
    </ligand>
</feature>
<dbReference type="SUPFAM" id="SSF51419">
    <property type="entry name" value="PLP-binding barrel"/>
    <property type="match status" value="1"/>
</dbReference>
<dbReference type="GO" id="GO:0008836">
    <property type="term" value="F:diaminopimelate decarboxylase activity"/>
    <property type="evidence" value="ECO:0007669"/>
    <property type="project" value="UniProtKB-UniRule"/>
</dbReference>
<feature type="domain" description="Orn/DAP/Arg decarboxylase 2 C-terminal" evidence="10">
    <location>
        <begin position="320"/>
        <end position="412"/>
    </location>
</feature>
<keyword evidence="13" id="KW-1185">Reference proteome</keyword>
<evidence type="ECO:0000256" key="3">
    <source>
        <dbReference type="ARBA" id="ARBA00022898"/>
    </source>
</evidence>
<proteinExistence type="inferred from homology"/>
<gene>
    <name evidence="12" type="primary">lysA_1</name>
    <name evidence="6" type="synonym">lysA</name>
    <name evidence="12" type="ORF">BTM25_08690</name>
</gene>
<feature type="binding site" evidence="6">
    <location>
        <position position="414"/>
    </location>
    <ligand>
        <name>substrate</name>
    </ligand>
</feature>
<evidence type="ECO:0000256" key="6">
    <source>
        <dbReference type="HAMAP-Rule" id="MF_02120"/>
    </source>
</evidence>
<name>A0A2P4UN47_9ACTN</name>
<feature type="binding site" evidence="6">
    <location>
        <position position="264"/>
    </location>
    <ligand>
        <name>pyridoxal 5'-phosphate</name>
        <dbReference type="ChEBI" id="CHEBI:597326"/>
    </ligand>
</feature>
<comment type="function">
    <text evidence="6">Specifically catalyzes the decarboxylation of meso-diaminopimelate (meso-DAP) to L-lysine.</text>
</comment>
<keyword evidence="4 6" id="KW-0457">Lysine biosynthesis</keyword>
<feature type="binding site" evidence="6">
    <location>
        <position position="385"/>
    </location>
    <ligand>
        <name>substrate</name>
    </ligand>
</feature>
<evidence type="ECO:0000313" key="12">
    <source>
        <dbReference type="EMBL" id="POM26468.1"/>
    </source>
</evidence>
<evidence type="ECO:0000256" key="9">
    <source>
        <dbReference type="RuleBase" id="RU003738"/>
    </source>
</evidence>
<feature type="domain" description="Orn/DAP/Arg decarboxylase 2 N-terminal" evidence="11">
    <location>
        <begin position="55"/>
        <end position="312"/>
    </location>
</feature>
<dbReference type="HAMAP" id="MF_02120">
    <property type="entry name" value="LysA"/>
    <property type="match status" value="1"/>
</dbReference>
<dbReference type="EC" id="4.1.1.20" evidence="6 7"/>
<comment type="subunit">
    <text evidence="6">Homodimer.</text>
</comment>
<feature type="binding site" evidence="6">
    <location>
        <position position="309"/>
    </location>
    <ligand>
        <name>substrate</name>
    </ligand>
</feature>
<evidence type="ECO:0000256" key="4">
    <source>
        <dbReference type="ARBA" id="ARBA00023154"/>
    </source>
</evidence>
<evidence type="ECO:0000256" key="1">
    <source>
        <dbReference type="ARBA" id="ARBA00001933"/>
    </source>
</evidence>
<comment type="pathway">
    <text evidence="6 9">Amino-acid biosynthesis; L-lysine biosynthesis via DAP pathway; L-lysine from DL-2,6-diaminopimelate: step 1/1.</text>
</comment>
<evidence type="ECO:0000259" key="11">
    <source>
        <dbReference type="Pfam" id="PF02784"/>
    </source>
</evidence>
<dbReference type="PRINTS" id="PR01179">
    <property type="entry name" value="ODADCRBXLASE"/>
</dbReference>
<dbReference type="InterPro" id="IPR009006">
    <property type="entry name" value="Ala_racemase/Decarboxylase_C"/>
</dbReference>
<dbReference type="PRINTS" id="PR01181">
    <property type="entry name" value="DAPDCRBXLASE"/>
</dbReference>
<comment type="cofactor">
    <cofactor evidence="1 6 8 9">
        <name>pyridoxal 5'-phosphate</name>
        <dbReference type="ChEBI" id="CHEBI:597326"/>
    </cofactor>
</comment>
<reference evidence="12 13" key="1">
    <citation type="journal article" date="2017" name="Chemistry">
        <title>Isolation, Biosynthesis and Chemical Modifications of Rubterolones A-F: Rare Tropolone Alkaloids from Actinomadura sp. 5-2.</title>
        <authorList>
            <person name="Guo H."/>
            <person name="Benndorf R."/>
            <person name="Leichnitz D."/>
            <person name="Klassen J.L."/>
            <person name="Vollmers J."/>
            <person name="Gorls H."/>
            <person name="Steinacker M."/>
            <person name="Weigel C."/>
            <person name="Dahse H.M."/>
            <person name="Kaster A.K."/>
            <person name="de Beer Z.W."/>
            <person name="Poulsen M."/>
            <person name="Beemelmanns C."/>
        </authorList>
    </citation>
    <scope>NUCLEOTIDE SEQUENCE [LARGE SCALE GENOMIC DNA]</scope>
    <source>
        <strain evidence="12 13">5-2</strain>
    </source>
</reference>
<dbReference type="EMBL" id="MTBP01000001">
    <property type="protein sequence ID" value="POM26468.1"/>
    <property type="molecule type" value="Genomic_DNA"/>
</dbReference>
<comment type="caution">
    <text evidence="12">The sequence shown here is derived from an EMBL/GenBank/DDBJ whole genome shotgun (WGS) entry which is preliminary data.</text>
</comment>
<evidence type="ECO:0000256" key="2">
    <source>
        <dbReference type="ARBA" id="ARBA00022793"/>
    </source>
</evidence>
<dbReference type="UniPathway" id="UPA00034">
    <property type="reaction ID" value="UER00027"/>
</dbReference>
<dbReference type="InterPro" id="IPR022653">
    <property type="entry name" value="De-COase2_pyr-phos_BS"/>
</dbReference>
<dbReference type="Pfam" id="PF00278">
    <property type="entry name" value="Orn_DAP_Arg_deC"/>
    <property type="match status" value="1"/>
</dbReference>
<dbReference type="InterPro" id="IPR000183">
    <property type="entry name" value="Orn/DAP/Arg_de-COase"/>
</dbReference>
<dbReference type="Gene3D" id="2.40.37.10">
    <property type="entry name" value="Lyase, Ornithine Decarboxylase, Chain A, domain 1"/>
    <property type="match status" value="1"/>
</dbReference>
<dbReference type="CDD" id="cd06828">
    <property type="entry name" value="PLPDE_III_DapDC"/>
    <property type="match status" value="1"/>
</dbReference>
<feature type="active site" description="Proton donor" evidence="8">
    <location>
        <position position="384"/>
    </location>
</feature>
<evidence type="ECO:0000313" key="13">
    <source>
        <dbReference type="Proteomes" id="UP000242367"/>
    </source>
</evidence>
<dbReference type="NCBIfam" id="TIGR01048">
    <property type="entry name" value="lysA"/>
    <property type="match status" value="1"/>
</dbReference>
<accession>A0A2P4UN47</accession>
<keyword evidence="6" id="KW-0028">Amino-acid biosynthesis</keyword>
<evidence type="ECO:0000256" key="7">
    <source>
        <dbReference type="NCBIfam" id="TIGR01048"/>
    </source>
</evidence>
<dbReference type="FunFam" id="3.20.20.10:FF:000003">
    <property type="entry name" value="Diaminopimelate decarboxylase"/>
    <property type="match status" value="1"/>
</dbReference>
<dbReference type="GO" id="GO:0009089">
    <property type="term" value="P:lysine biosynthetic process via diaminopimelate"/>
    <property type="evidence" value="ECO:0007669"/>
    <property type="project" value="UniProtKB-UniRule"/>
</dbReference>
<evidence type="ECO:0000256" key="8">
    <source>
        <dbReference type="PIRSR" id="PIRSR600183-50"/>
    </source>
</evidence>
<protein>
    <recommendedName>
        <fullName evidence="6 7">Diaminopimelate decarboxylase</fullName>
        <shortName evidence="6">DAP decarboxylase</shortName>
        <shortName evidence="6">DAPDC</shortName>
        <ecNumber evidence="6 7">4.1.1.20</ecNumber>
    </recommendedName>
</protein>
<sequence>MTTLGRRSHFGNTFDAGIWPRGTGCTGDGAMSVAGHDLRTLAAEFGTPLFVLDHDDLIERCGEWESAFASVTDSCDIYYAGKAFLCGAVAQWINAEGLGLDVCTGGELAVALRSGFPADRMTFHGNNKSVGELRTALNSGVGKIIVDSFEEIERVAGIAAEIGVRPKIMIRLTLGVRARTHDAIATAHEDQKFGFSVADGSAGRAVEEILHRPDLHLVGVHTHIGSQIFGAEGFMLSADRAVNFLGDVQRAHGIALGELNLGGGAGIAYTADENPLPVSKLAGELVAAVTSAANRENIPMPRLAVEPGRALIGPSTLTLYEVGTVKPVTVRDAGGSFTRTYVSVDGGMSDNMRPALYGATCTSALVSRPTNAPDIMCRLVGKHCEAGDILIRDLMLPGDVQAGDLVAVAATGAYNRSMASNYNLVPRPAVVAVARDLAPRLIIRRETLDDLVSTDMTLTSECEVSDGSAVRWSSGAGPS</sequence>
<dbReference type="InterPro" id="IPR002986">
    <property type="entry name" value="DAP_deCOOHase_LysA"/>
</dbReference>
<dbReference type="PANTHER" id="PTHR43727">
    <property type="entry name" value="DIAMINOPIMELATE DECARBOXYLASE"/>
    <property type="match status" value="1"/>
</dbReference>
<feature type="binding site" evidence="6">
    <location>
        <begin position="306"/>
        <end position="309"/>
    </location>
    <ligand>
        <name>pyridoxal 5'-phosphate</name>
        <dbReference type="ChEBI" id="CHEBI:597326"/>
    </ligand>
</feature>
<dbReference type="AlphaFoldDB" id="A0A2P4UN47"/>
<dbReference type="InterPro" id="IPR022643">
    <property type="entry name" value="De-COase2_C"/>
</dbReference>
<dbReference type="InterPro" id="IPR029066">
    <property type="entry name" value="PLP-binding_barrel"/>
</dbReference>
<dbReference type="Proteomes" id="UP000242367">
    <property type="component" value="Unassembled WGS sequence"/>
</dbReference>
<dbReference type="InterPro" id="IPR022644">
    <property type="entry name" value="De-COase2_N"/>
</dbReference>
<feature type="binding site" evidence="6">
    <location>
        <position position="357"/>
    </location>
    <ligand>
        <name>substrate</name>
    </ligand>
</feature>
<feature type="binding site" evidence="6">
    <location>
        <position position="414"/>
    </location>
    <ligand>
        <name>pyridoxal 5'-phosphate</name>
        <dbReference type="ChEBI" id="CHEBI:597326"/>
    </ligand>
</feature>
<keyword evidence="2 6" id="KW-0210">Decarboxylase</keyword>
<dbReference type="SUPFAM" id="SSF50621">
    <property type="entry name" value="Alanine racemase C-terminal domain-like"/>
    <property type="match status" value="1"/>
</dbReference>
<keyword evidence="5 6" id="KW-0456">Lyase</keyword>
<keyword evidence="3 6" id="KW-0663">Pyridoxal phosphate</keyword>
<dbReference type="PROSITE" id="PS00878">
    <property type="entry name" value="ODR_DC_2_1"/>
    <property type="match status" value="1"/>
</dbReference>
<evidence type="ECO:0000256" key="5">
    <source>
        <dbReference type="ARBA" id="ARBA00023239"/>
    </source>
</evidence>
<comment type="catalytic activity">
    <reaction evidence="6 9">
        <text>meso-2,6-diaminopimelate + H(+) = L-lysine + CO2</text>
        <dbReference type="Rhea" id="RHEA:15101"/>
        <dbReference type="ChEBI" id="CHEBI:15378"/>
        <dbReference type="ChEBI" id="CHEBI:16526"/>
        <dbReference type="ChEBI" id="CHEBI:32551"/>
        <dbReference type="ChEBI" id="CHEBI:57791"/>
        <dbReference type="EC" id="4.1.1.20"/>
    </reaction>
</comment>
<dbReference type="Pfam" id="PF02784">
    <property type="entry name" value="Orn_Arg_deC_N"/>
    <property type="match status" value="1"/>
</dbReference>
<dbReference type="PANTHER" id="PTHR43727:SF2">
    <property type="entry name" value="GROUP IV DECARBOXYLASE"/>
    <property type="match status" value="1"/>
</dbReference>
<organism evidence="12 13">
    <name type="scientific">Actinomadura rubteroloni</name>
    <dbReference type="NCBI Taxonomy" id="1926885"/>
    <lineage>
        <taxon>Bacteria</taxon>
        <taxon>Bacillati</taxon>
        <taxon>Actinomycetota</taxon>
        <taxon>Actinomycetes</taxon>
        <taxon>Streptosporangiales</taxon>
        <taxon>Thermomonosporaceae</taxon>
        <taxon>Actinomadura</taxon>
    </lineage>
</organism>
<comment type="similarity">
    <text evidence="6">Belongs to the Orn/Lys/Arg decarboxylase class-II family. LysA subfamily.</text>
</comment>
<evidence type="ECO:0000259" key="10">
    <source>
        <dbReference type="Pfam" id="PF00278"/>
    </source>
</evidence>
<dbReference type="Gene3D" id="3.20.20.10">
    <property type="entry name" value="Alanine racemase"/>
    <property type="match status" value="1"/>
</dbReference>
<dbReference type="RefSeq" id="WP_103561432.1">
    <property type="nucleotide sequence ID" value="NZ_MTBP01000001.1"/>
</dbReference>
<dbReference type="GO" id="GO:0030170">
    <property type="term" value="F:pyridoxal phosphate binding"/>
    <property type="evidence" value="ECO:0007669"/>
    <property type="project" value="UniProtKB-UniRule"/>
</dbReference>
<feature type="modified residue" description="N6-(pyridoxal phosphate)lysine" evidence="6 8">
    <location>
        <position position="82"/>
    </location>
</feature>